<dbReference type="EMBL" id="JAAYYV010000269">
    <property type="protein sequence ID" value="NLF54772.1"/>
    <property type="molecule type" value="Genomic_DNA"/>
</dbReference>
<proteinExistence type="predicted"/>
<comment type="caution">
    <text evidence="2">The sequence shown here is derived from an EMBL/GenBank/DDBJ whole genome shotgun (WGS) entry which is preliminary data.</text>
</comment>
<sequence length="217" mass="24366">MTAGWLSRLVSRRGGERGELDRRVIDKLAAWKSLPAGRLDLPAFDARYVVVNTEASGLDLERDRLLAVGALAIESGVISPQQAWYATLQHAPEAALADLLTFIGNSPVVVFNAPFNRRMLLRAFDETVGFEPDLFWLDLYYLLPALFPERRRDPVRLADWMESFDIETFQRHHGLGDGWAIAQLFLAVQARATGRGAATARGLGDVEHAYREFRRKS</sequence>
<dbReference type="CDD" id="cd06127">
    <property type="entry name" value="DEDDh"/>
    <property type="match status" value="1"/>
</dbReference>
<gene>
    <name evidence="2" type="ORF">GX576_10355</name>
</gene>
<dbReference type="GO" id="GO:0006259">
    <property type="term" value="P:DNA metabolic process"/>
    <property type="evidence" value="ECO:0007669"/>
    <property type="project" value="UniProtKB-ARBA"/>
</dbReference>
<dbReference type="GO" id="GO:0003676">
    <property type="term" value="F:nucleic acid binding"/>
    <property type="evidence" value="ECO:0007669"/>
    <property type="project" value="InterPro"/>
</dbReference>
<keyword evidence="2" id="KW-0269">Exonuclease</keyword>
<feature type="domain" description="Exonuclease" evidence="1">
    <location>
        <begin position="47"/>
        <end position="194"/>
    </location>
</feature>
<evidence type="ECO:0000259" key="1">
    <source>
        <dbReference type="SMART" id="SM00479"/>
    </source>
</evidence>
<dbReference type="GO" id="GO:0004527">
    <property type="term" value="F:exonuclease activity"/>
    <property type="evidence" value="ECO:0007669"/>
    <property type="project" value="UniProtKB-KW"/>
</dbReference>
<keyword evidence="2" id="KW-0540">Nuclease</keyword>
<reference evidence="2 3" key="1">
    <citation type="journal article" date="2020" name="Biotechnol. Biofuels">
        <title>New insights from the biogas microbiome by comprehensive genome-resolved metagenomics of nearly 1600 species originating from multiple anaerobic digesters.</title>
        <authorList>
            <person name="Campanaro S."/>
            <person name="Treu L."/>
            <person name="Rodriguez-R L.M."/>
            <person name="Kovalovszki A."/>
            <person name="Ziels R.M."/>
            <person name="Maus I."/>
            <person name="Zhu X."/>
            <person name="Kougias P.G."/>
            <person name="Basile A."/>
            <person name="Luo G."/>
            <person name="Schluter A."/>
            <person name="Konstantinidis K.T."/>
            <person name="Angelidaki I."/>
        </authorList>
    </citation>
    <scope>NUCLEOTIDE SEQUENCE [LARGE SCALE GENOMIC DNA]</scope>
    <source>
        <strain evidence="2">AS06rmzACSIP_256</strain>
    </source>
</reference>
<dbReference type="Proteomes" id="UP000536534">
    <property type="component" value="Unassembled WGS sequence"/>
</dbReference>
<name>A0A7X7LX09_9RHOO</name>
<dbReference type="SUPFAM" id="SSF53098">
    <property type="entry name" value="Ribonuclease H-like"/>
    <property type="match status" value="1"/>
</dbReference>
<organism evidence="2 3">
    <name type="scientific">Thauera phenolivorans</name>
    <dbReference type="NCBI Taxonomy" id="1792543"/>
    <lineage>
        <taxon>Bacteria</taxon>
        <taxon>Pseudomonadati</taxon>
        <taxon>Pseudomonadota</taxon>
        <taxon>Betaproteobacteria</taxon>
        <taxon>Rhodocyclales</taxon>
        <taxon>Zoogloeaceae</taxon>
        <taxon>Thauera</taxon>
    </lineage>
</organism>
<dbReference type="AlphaFoldDB" id="A0A7X7LX09"/>
<evidence type="ECO:0000313" key="2">
    <source>
        <dbReference type="EMBL" id="NLF54772.1"/>
    </source>
</evidence>
<evidence type="ECO:0000313" key="3">
    <source>
        <dbReference type="Proteomes" id="UP000536534"/>
    </source>
</evidence>
<dbReference type="InterPro" id="IPR012337">
    <property type="entry name" value="RNaseH-like_sf"/>
</dbReference>
<dbReference type="InterPro" id="IPR036397">
    <property type="entry name" value="RNaseH_sf"/>
</dbReference>
<dbReference type="SMART" id="SM00479">
    <property type="entry name" value="EXOIII"/>
    <property type="match status" value="1"/>
</dbReference>
<protein>
    <submittedName>
        <fullName evidence="2">3'-5' exonuclease</fullName>
    </submittedName>
</protein>
<accession>A0A7X7LX09</accession>
<dbReference type="InterPro" id="IPR013520">
    <property type="entry name" value="Ribonucl_H"/>
</dbReference>
<keyword evidence="2" id="KW-0378">Hydrolase</keyword>
<dbReference type="Gene3D" id="3.30.420.10">
    <property type="entry name" value="Ribonuclease H-like superfamily/Ribonuclease H"/>
    <property type="match status" value="1"/>
</dbReference>